<dbReference type="InParanoid" id="E3NID8"/>
<dbReference type="CTD" id="9803883"/>
<organism evidence="3">
    <name type="scientific">Caenorhabditis remanei</name>
    <name type="common">Caenorhabditis vulgaris</name>
    <dbReference type="NCBI Taxonomy" id="31234"/>
    <lineage>
        <taxon>Eukaryota</taxon>
        <taxon>Metazoa</taxon>
        <taxon>Ecdysozoa</taxon>
        <taxon>Nematoda</taxon>
        <taxon>Chromadorea</taxon>
        <taxon>Rhabditida</taxon>
        <taxon>Rhabditina</taxon>
        <taxon>Rhabditomorpha</taxon>
        <taxon>Rhabditoidea</taxon>
        <taxon>Rhabditidae</taxon>
        <taxon>Peloderinae</taxon>
        <taxon>Caenorhabditis</taxon>
    </lineage>
</organism>
<dbReference type="AlphaFoldDB" id="E3NID8"/>
<protein>
    <submittedName>
        <fullName evidence="2">Uncharacterized protein</fullName>
    </submittedName>
</protein>
<evidence type="ECO:0000256" key="1">
    <source>
        <dbReference type="SAM" id="MobiDB-lite"/>
    </source>
</evidence>
<dbReference type="RefSeq" id="XP_003091825.2">
    <property type="nucleotide sequence ID" value="XM_003091777.2"/>
</dbReference>
<proteinExistence type="predicted"/>
<name>E3NID8_CAERE</name>
<dbReference type="KEGG" id="crq:GCK72_003037"/>
<dbReference type="EMBL" id="DS268699">
    <property type="protein sequence ID" value="EFO98945.1"/>
    <property type="molecule type" value="Genomic_DNA"/>
</dbReference>
<accession>E3NID8</accession>
<keyword evidence="3" id="KW-1185">Reference proteome</keyword>
<evidence type="ECO:0000313" key="3">
    <source>
        <dbReference type="Proteomes" id="UP000008281"/>
    </source>
</evidence>
<gene>
    <name evidence="2" type="ORF">CRE_05264</name>
</gene>
<reference evidence="2" key="1">
    <citation type="submission" date="2007-07" db="EMBL/GenBank/DDBJ databases">
        <title>PCAP assembly of the Caenorhabditis remanei genome.</title>
        <authorList>
            <consortium name="The Caenorhabditis remanei Sequencing Consortium"/>
            <person name="Wilson R.K."/>
        </authorList>
    </citation>
    <scope>NUCLEOTIDE SEQUENCE [LARGE SCALE GENOMIC DNA]</scope>
    <source>
        <strain evidence="2">PB4641</strain>
    </source>
</reference>
<feature type="region of interest" description="Disordered" evidence="1">
    <location>
        <begin position="70"/>
        <end position="105"/>
    </location>
</feature>
<dbReference type="GeneID" id="9803883"/>
<evidence type="ECO:0000313" key="2">
    <source>
        <dbReference type="EMBL" id="EFO98945.1"/>
    </source>
</evidence>
<dbReference type="HOGENOM" id="CLU_2239103_0_0_1"/>
<sequence length="105" mass="11837">MLFDLQAEFKMLCIRPKGSEDENLLWNKISTILRDEANDPDQLHTVLIHAPNHTMEQEVHEDPTVRYHPATRTRGNSPAATRLGQLNLSAKGGGVGKGRGRPRWQ</sequence>
<dbReference type="Proteomes" id="UP000008281">
    <property type="component" value="Unassembled WGS sequence"/>
</dbReference>
<feature type="compositionally biased region" description="Polar residues" evidence="1">
    <location>
        <begin position="73"/>
        <end position="88"/>
    </location>
</feature>